<dbReference type="Pfam" id="PF01553">
    <property type="entry name" value="Acyltransferase"/>
    <property type="match status" value="1"/>
</dbReference>
<dbReference type="PANTHER" id="PTHR10434">
    <property type="entry name" value="1-ACYL-SN-GLYCEROL-3-PHOSPHATE ACYLTRANSFERASE"/>
    <property type="match status" value="1"/>
</dbReference>
<dbReference type="GO" id="GO:0006654">
    <property type="term" value="P:phosphatidic acid biosynthetic process"/>
    <property type="evidence" value="ECO:0007669"/>
    <property type="project" value="TreeGrafter"/>
</dbReference>
<comment type="pathway">
    <text evidence="1">Lipid metabolism.</text>
</comment>
<reference evidence="6 7" key="1">
    <citation type="submission" date="2016-12" db="EMBL/GenBank/DDBJ databases">
        <title>The new phylogeny of genus Mycobacterium.</title>
        <authorList>
            <person name="Tortoli E."/>
            <person name="Trovato A."/>
            <person name="Cirillo D.M."/>
        </authorList>
    </citation>
    <scope>NUCLEOTIDE SEQUENCE [LARGE SCALE GENOMIC DNA]</scope>
    <source>
        <strain evidence="6 7">DSM 45130</strain>
    </source>
</reference>
<keyword evidence="7" id="KW-1185">Reference proteome</keyword>
<dbReference type="GO" id="GO:0003841">
    <property type="term" value="F:1-acylglycerol-3-phosphate O-acyltransferase activity"/>
    <property type="evidence" value="ECO:0007669"/>
    <property type="project" value="TreeGrafter"/>
</dbReference>
<dbReference type="SUPFAM" id="SSF69593">
    <property type="entry name" value="Glycerol-3-phosphate (1)-acyltransferase"/>
    <property type="match status" value="1"/>
</dbReference>
<gene>
    <name evidence="6" type="ORF">BST26_04345</name>
</gene>
<keyword evidence="5 6" id="KW-0012">Acyltransferase</keyword>
<evidence type="ECO:0000256" key="3">
    <source>
        <dbReference type="ARBA" id="ARBA00022679"/>
    </source>
</evidence>
<evidence type="ECO:0000256" key="4">
    <source>
        <dbReference type="ARBA" id="ARBA00023098"/>
    </source>
</evidence>
<evidence type="ECO:0000313" key="6">
    <source>
        <dbReference type="EMBL" id="ORA72831.1"/>
    </source>
</evidence>
<name>A0A1X0DKA0_9MYCO</name>
<sequence>MNAANPWVPQAPCDTGCLHAGTDPSGNRAARAWRITLRTAALLILAPGLPLLPLAGLLGPGRPHVQRAYCRLVLRALGVRVTVTGGVIRNLRGVLVVGNHTSWADIFAVGAVLPGTFVAKAEMVGWPGLGQLARMLRVIPIERGSLRELPTVVATVAHRLRAGKTVVAFPEGTTWCGLAHGRFAPALFQAAVDARRPVQPLRVTYRHRDGRVSTAAAYIGEDTLGASIKRLMTARFTVAHLHVGELLLPDVGRRALAARAQAEVTGTTSTTNTTGINCITVTARHAALAA</sequence>
<comment type="caution">
    <text evidence="6">The sequence shown here is derived from an EMBL/GenBank/DDBJ whole genome shotgun (WGS) entry which is preliminary data.</text>
</comment>
<dbReference type="PANTHER" id="PTHR10434:SF64">
    <property type="entry name" value="1-ACYL-SN-GLYCEROL-3-PHOSPHATE ACYLTRANSFERASE-RELATED"/>
    <property type="match status" value="1"/>
</dbReference>
<dbReference type="AlphaFoldDB" id="A0A1X0DKA0"/>
<dbReference type="CDD" id="cd07989">
    <property type="entry name" value="LPLAT_AGPAT-like"/>
    <property type="match status" value="1"/>
</dbReference>
<keyword evidence="4" id="KW-0443">Lipid metabolism</keyword>
<dbReference type="SMART" id="SM00563">
    <property type="entry name" value="PlsC"/>
    <property type="match status" value="1"/>
</dbReference>
<dbReference type="Proteomes" id="UP000192801">
    <property type="component" value="Unassembled WGS sequence"/>
</dbReference>
<dbReference type="EMBL" id="MVHS01000006">
    <property type="protein sequence ID" value="ORA72831.1"/>
    <property type="molecule type" value="Genomic_DNA"/>
</dbReference>
<evidence type="ECO:0000313" key="7">
    <source>
        <dbReference type="Proteomes" id="UP000192801"/>
    </source>
</evidence>
<organism evidence="6 7">
    <name type="scientific">Mycolicibacterium insubricum</name>
    <dbReference type="NCBI Taxonomy" id="444597"/>
    <lineage>
        <taxon>Bacteria</taxon>
        <taxon>Bacillati</taxon>
        <taxon>Actinomycetota</taxon>
        <taxon>Actinomycetes</taxon>
        <taxon>Mycobacteriales</taxon>
        <taxon>Mycobacteriaceae</taxon>
        <taxon>Mycolicibacterium</taxon>
    </lineage>
</organism>
<dbReference type="STRING" id="444597.BST26_04345"/>
<dbReference type="InterPro" id="IPR002123">
    <property type="entry name" value="Plipid/glycerol_acylTrfase"/>
</dbReference>
<keyword evidence="3 6" id="KW-0808">Transferase</keyword>
<proteinExistence type="predicted"/>
<evidence type="ECO:0000256" key="5">
    <source>
        <dbReference type="ARBA" id="ARBA00023315"/>
    </source>
</evidence>
<dbReference type="RefSeq" id="WP_110810738.1">
    <property type="nucleotide sequence ID" value="NZ_AP022618.1"/>
</dbReference>
<protein>
    <submittedName>
        <fullName evidence="6">1-acyl-sn-glycerol-3-phosphate acyltransferase</fullName>
    </submittedName>
</protein>
<keyword evidence="2" id="KW-0444">Lipid biosynthesis</keyword>
<accession>A0A1X0DKA0</accession>
<dbReference type="OrthoDB" id="5184723at2"/>
<evidence type="ECO:0000256" key="2">
    <source>
        <dbReference type="ARBA" id="ARBA00022516"/>
    </source>
</evidence>
<evidence type="ECO:0000256" key="1">
    <source>
        <dbReference type="ARBA" id="ARBA00005189"/>
    </source>
</evidence>